<accession>A0ABW6I873</accession>
<evidence type="ECO:0000313" key="2">
    <source>
        <dbReference type="Proteomes" id="UP001600107"/>
    </source>
</evidence>
<sequence>MTEQEKLENIIINENAYIFHNAKNANISKYKIEKVFRDASVIKSSNFLLKEVKKSITINNIEILYSICVFKYNSQPTFIDESVENWIETKLAYLLIVEIDDYLVISRKNISKIQDFIKQFDPLDYKVLSTLFIKDETQFEKFNLKNLNVSDKSLREKSLEAIDLKENFSALGANNYMLNSLRLKNVDEKVSLILNSSRINKFGRKNSIEEFCGWAENLVNKIKHHIEKETFLSVFAEPQDYESLRDTLVPISILFTFSGLYTDFENEVISNSVIRFLDEDLILERNIDIIKYLENFERLSKIMYDAHYDIFKVDNPIVNDIELKFNEKSITLKSHKLKHLKLMKANGTEISIIDYISNSSSFIINFDNIDLVYSNRKLFKDTKLLGNIDHFMKIFVAHDDLVLCDSEKGLFSTGQNEFENLSIFNFVEQNFMDDAEYFICDDLIKEWADHIAIYDSKIIFFHSKHNTTQFSASAFQDIVGQAQKNLGNLSPQTYQLLEKRDTWVSTYNNDGVNTNIIRLRKGDNVDNAINQYQAAINNPHYKGEVHLVIDFISRNTLEQNLNNLRNGVAFARRSEAIQILWFISSLISSCQEVNTDVYIHCKP</sequence>
<proteinExistence type="predicted"/>
<protein>
    <submittedName>
        <fullName evidence="1">Uncharacterized protein</fullName>
    </submittedName>
</protein>
<name>A0ABW6I873_9FLAO</name>
<reference evidence="1 2" key="1">
    <citation type="submission" date="2024-06" db="EMBL/GenBank/DDBJ databases">
        <title>Flavobacterium spp. isolated from glacier.</title>
        <authorList>
            <person name="Han D."/>
        </authorList>
    </citation>
    <scope>NUCLEOTIDE SEQUENCE [LARGE SCALE GENOMIC DNA]</scope>
    <source>
        <strain evidence="1 2">ZS1P70</strain>
    </source>
</reference>
<dbReference type="EMBL" id="JBHZPY010000015">
    <property type="protein sequence ID" value="MFE3872498.1"/>
    <property type="molecule type" value="Genomic_DNA"/>
</dbReference>
<comment type="caution">
    <text evidence="1">The sequence shown here is derived from an EMBL/GenBank/DDBJ whole genome shotgun (WGS) entry which is preliminary data.</text>
</comment>
<dbReference type="RefSeq" id="WP_379852810.1">
    <property type="nucleotide sequence ID" value="NZ_JBHZPY010000015.1"/>
</dbReference>
<organism evidence="1 2">
    <name type="scientific">Flavobacterium zhoui</name>
    <dbReference type="NCBI Taxonomy" id="3230414"/>
    <lineage>
        <taxon>Bacteria</taxon>
        <taxon>Pseudomonadati</taxon>
        <taxon>Bacteroidota</taxon>
        <taxon>Flavobacteriia</taxon>
        <taxon>Flavobacteriales</taxon>
        <taxon>Flavobacteriaceae</taxon>
        <taxon>Flavobacterium</taxon>
    </lineage>
</organism>
<gene>
    <name evidence="1" type="ORF">ACFX5F_14825</name>
</gene>
<keyword evidence="2" id="KW-1185">Reference proteome</keyword>
<dbReference type="Proteomes" id="UP001600107">
    <property type="component" value="Unassembled WGS sequence"/>
</dbReference>
<evidence type="ECO:0000313" key="1">
    <source>
        <dbReference type="EMBL" id="MFE3872498.1"/>
    </source>
</evidence>